<dbReference type="RefSeq" id="WP_108977715.1">
    <property type="nucleotide sequence ID" value="NZ_BFBB01000008.1"/>
</dbReference>
<dbReference type="Pfam" id="PF13146">
    <property type="entry name" value="TRL"/>
    <property type="match status" value="1"/>
</dbReference>
<proteinExistence type="predicted"/>
<protein>
    <submittedName>
        <fullName evidence="1">TRL-like family protein</fullName>
    </submittedName>
</protein>
<keyword evidence="2" id="KW-1185">Reference proteome</keyword>
<dbReference type="Proteomes" id="UP000245133">
    <property type="component" value="Unassembled WGS sequence"/>
</dbReference>
<sequence length="105" mass="11616">MIRIGFSLLCIFLFRCISVQNGFPSNTILYNKGIDGVYAKSASSKDNFRVGESCIQSYLGLVSFGDGSAELAKNRAGIKEITSIQRSLKTQFLILQEYCTQVYGL</sequence>
<gene>
    <name evidence="1" type="ORF">LPTSP4_29050</name>
</gene>
<organism evidence="1 2">
    <name type="scientific">Leptospira ryugenii</name>
    <dbReference type="NCBI Taxonomy" id="1917863"/>
    <lineage>
        <taxon>Bacteria</taxon>
        <taxon>Pseudomonadati</taxon>
        <taxon>Spirochaetota</taxon>
        <taxon>Spirochaetia</taxon>
        <taxon>Leptospirales</taxon>
        <taxon>Leptospiraceae</taxon>
        <taxon>Leptospira</taxon>
    </lineage>
</organism>
<accession>A0A2P2E3D4</accession>
<comment type="caution">
    <text evidence="1">The sequence shown here is derived from an EMBL/GenBank/DDBJ whole genome shotgun (WGS) entry which is preliminary data.</text>
</comment>
<dbReference type="AlphaFoldDB" id="A0A2P2E3D4"/>
<evidence type="ECO:0000313" key="2">
    <source>
        <dbReference type="Proteomes" id="UP000245133"/>
    </source>
</evidence>
<dbReference type="OrthoDB" id="338689at2"/>
<dbReference type="EMBL" id="BFBB01000008">
    <property type="protein sequence ID" value="GBF51369.1"/>
    <property type="molecule type" value="Genomic_DNA"/>
</dbReference>
<dbReference type="InterPro" id="IPR025113">
    <property type="entry name" value="TRL-like"/>
</dbReference>
<name>A0A2P2E3D4_9LEPT</name>
<evidence type="ECO:0000313" key="1">
    <source>
        <dbReference type="EMBL" id="GBF51369.1"/>
    </source>
</evidence>
<reference evidence="1 2" key="1">
    <citation type="submission" date="2018-02" db="EMBL/GenBank/DDBJ databases">
        <title>Novel Leptospira species isolated from soil and water in Japan.</title>
        <authorList>
            <person name="Nakao R."/>
            <person name="Masuzawa T."/>
        </authorList>
    </citation>
    <scope>NUCLEOTIDE SEQUENCE [LARGE SCALE GENOMIC DNA]</scope>
    <source>
        <strain evidence="1 2">YH101</strain>
    </source>
</reference>